<evidence type="ECO:0000313" key="1">
    <source>
        <dbReference type="EMBL" id="MBB3326426.1"/>
    </source>
</evidence>
<keyword evidence="2" id="KW-1185">Reference proteome</keyword>
<dbReference type="InterPro" id="IPR038084">
    <property type="entry name" value="PduO/GlcC-like_sf"/>
</dbReference>
<dbReference type="RefSeq" id="WP_183337374.1">
    <property type="nucleotide sequence ID" value="NZ_JACHZG010000001.1"/>
</dbReference>
<reference evidence="1 2" key="1">
    <citation type="submission" date="2020-08" db="EMBL/GenBank/DDBJ databases">
        <title>Sequencing the genomes of 1000 actinobacteria strains.</title>
        <authorList>
            <person name="Klenk H.-P."/>
        </authorList>
    </citation>
    <scope>NUCLEOTIDE SEQUENCE [LARGE SCALE GENOMIC DNA]</scope>
    <source>
        <strain evidence="1 2">DSM 11053</strain>
    </source>
</reference>
<dbReference type="InterPro" id="IPR010371">
    <property type="entry name" value="YBR137W-like"/>
</dbReference>
<dbReference type="AlphaFoldDB" id="A0A7W5JUQ5"/>
<comment type="caution">
    <text evidence="1">The sequence shown here is derived from an EMBL/GenBank/DDBJ whole genome shotgun (WGS) entry which is preliminary data.</text>
</comment>
<dbReference type="SUPFAM" id="SSF143744">
    <property type="entry name" value="GlcG-like"/>
    <property type="match status" value="1"/>
</dbReference>
<organism evidence="1 2">
    <name type="scientific">Microlunatus antarcticus</name>
    <dbReference type="NCBI Taxonomy" id="53388"/>
    <lineage>
        <taxon>Bacteria</taxon>
        <taxon>Bacillati</taxon>
        <taxon>Actinomycetota</taxon>
        <taxon>Actinomycetes</taxon>
        <taxon>Propionibacteriales</taxon>
        <taxon>Propionibacteriaceae</taxon>
        <taxon>Microlunatus</taxon>
    </lineage>
</organism>
<accession>A0A7W5JUQ5</accession>
<proteinExistence type="predicted"/>
<evidence type="ECO:0000313" key="2">
    <source>
        <dbReference type="Proteomes" id="UP000565572"/>
    </source>
</evidence>
<gene>
    <name evidence="1" type="ORF">FHX39_001370</name>
</gene>
<dbReference type="PANTHER" id="PTHR28255">
    <property type="match status" value="1"/>
</dbReference>
<dbReference type="Pfam" id="PF03928">
    <property type="entry name" value="HbpS-like"/>
    <property type="match status" value="1"/>
</dbReference>
<name>A0A7W5JUQ5_9ACTN</name>
<dbReference type="Proteomes" id="UP000565572">
    <property type="component" value="Unassembled WGS sequence"/>
</dbReference>
<dbReference type="Gene3D" id="3.30.450.150">
    <property type="entry name" value="Haem-degrading domain"/>
    <property type="match status" value="1"/>
</dbReference>
<dbReference type="EMBL" id="JACHZG010000001">
    <property type="protein sequence ID" value="MBB3326426.1"/>
    <property type="molecule type" value="Genomic_DNA"/>
</dbReference>
<protein>
    <submittedName>
        <fullName evidence="1">Uncharacterized protein (UPF0303 family)</fullName>
    </submittedName>
</protein>
<dbReference type="InterPro" id="IPR005624">
    <property type="entry name" value="PduO/GlcC-like"/>
</dbReference>
<sequence>MTSIHDHTPGPDLLAEEQTLRLDHVDELTCHRIGAQIAERGLREGRSVAVAVYLGEWLVYKTMLPGTSLNNDIVIDGKRRVAGLEGHSSLWARNRHLDAGTTFEEATGLPLPAWAPFGGAVPLVTTQGARQGWVIVSGMSQEDDHTFAVDGIRAAQEAPDPADPSAVDQSR</sequence>
<dbReference type="PANTHER" id="PTHR28255:SF1">
    <property type="entry name" value="UPF0303 PROTEIN YBR137W"/>
    <property type="match status" value="1"/>
</dbReference>